<feature type="domain" description="Transcription regulator PadR N-terminal" evidence="1">
    <location>
        <begin position="37"/>
        <end position="83"/>
    </location>
</feature>
<protein>
    <submittedName>
        <fullName evidence="2">PadR family transcriptional regulator</fullName>
    </submittedName>
</protein>
<dbReference type="EMBL" id="CP073767">
    <property type="protein sequence ID" value="UWZ50862.1"/>
    <property type="molecule type" value="Genomic_DNA"/>
</dbReference>
<evidence type="ECO:0000259" key="1">
    <source>
        <dbReference type="Pfam" id="PF03551"/>
    </source>
</evidence>
<dbReference type="KEGG" id="daur:Daura_29100"/>
<dbReference type="PANTHER" id="PTHR33169:SF14">
    <property type="entry name" value="TRANSCRIPTIONAL REGULATOR RV3488"/>
    <property type="match status" value="1"/>
</dbReference>
<dbReference type="InterPro" id="IPR036388">
    <property type="entry name" value="WH-like_DNA-bd_sf"/>
</dbReference>
<sequence>MPPIRMTTALAKVVAALLHDPTAEHYGLELMRATGHPSGTLYPILVRLEAAGWVSTRWEEIDAAEAGRPPRRYYRLTAEGVVAARQALAELRLQLDPGASTVTKPRGATA</sequence>
<proteinExistence type="predicted"/>
<keyword evidence="3" id="KW-1185">Reference proteome</keyword>
<dbReference type="Gene3D" id="1.10.10.10">
    <property type="entry name" value="Winged helix-like DNA-binding domain superfamily/Winged helix DNA-binding domain"/>
    <property type="match status" value="1"/>
</dbReference>
<dbReference type="SUPFAM" id="SSF46785">
    <property type="entry name" value="Winged helix' DNA-binding domain"/>
    <property type="match status" value="1"/>
</dbReference>
<dbReference type="Pfam" id="PF03551">
    <property type="entry name" value="PadR"/>
    <property type="match status" value="1"/>
</dbReference>
<dbReference type="PANTHER" id="PTHR33169">
    <property type="entry name" value="PADR-FAMILY TRANSCRIPTIONAL REGULATOR"/>
    <property type="match status" value="1"/>
</dbReference>
<accession>A0A9Q9MID7</accession>
<name>A0A9Q9MID7_9ACTN</name>
<dbReference type="InterPro" id="IPR036390">
    <property type="entry name" value="WH_DNA-bd_sf"/>
</dbReference>
<evidence type="ECO:0000313" key="2">
    <source>
        <dbReference type="EMBL" id="UWZ50862.1"/>
    </source>
</evidence>
<dbReference type="InterPro" id="IPR005149">
    <property type="entry name" value="Tscrpt_reg_PadR_N"/>
</dbReference>
<organism evidence="2 3">
    <name type="scientific">Dactylosporangium aurantiacum</name>
    <dbReference type="NCBI Taxonomy" id="35754"/>
    <lineage>
        <taxon>Bacteria</taxon>
        <taxon>Bacillati</taxon>
        <taxon>Actinomycetota</taxon>
        <taxon>Actinomycetes</taxon>
        <taxon>Micromonosporales</taxon>
        <taxon>Micromonosporaceae</taxon>
        <taxon>Dactylosporangium</taxon>
    </lineage>
</organism>
<dbReference type="RefSeq" id="WP_211273470.1">
    <property type="nucleotide sequence ID" value="NZ_CP073767.1"/>
</dbReference>
<evidence type="ECO:0000313" key="3">
    <source>
        <dbReference type="Proteomes" id="UP001058003"/>
    </source>
</evidence>
<gene>
    <name evidence="2" type="ORF">Daura_29100</name>
</gene>
<dbReference type="Proteomes" id="UP001058003">
    <property type="component" value="Chromosome"/>
</dbReference>
<dbReference type="InterPro" id="IPR052509">
    <property type="entry name" value="Metal_resp_DNA-bind_regulator"/>
</dbReference>
<dbReference type="AlphaFoldDB" id="A0A9Q9MID7"/>
<reference evidence="2" key="1">
    <citation type="submission" date="2021-04" db="EMBL/GenBank/DDBJ databases">
        <title>Dactylosporangium aurantiacum NRRL B-8018 full assembly.</title>
        <authorList>
            <person name="Hartkoorn R.C."/>
            <person name="Beaudoing E."/>
            <person name="Hot D."/>
        </authorList>
    </citation>
    <scope>NUCLEOTIDE SEQUENCE</scope>
    <source>
        <strain evidence="2">NRRL B-8018</strain>
    </source>
</reference>